<keyword evidence="3" id="KW-0479">Metal-binding</keyword>
<evidence type="ECO:0000259" key="6">
    <source>
        <dbReference type="Pfam" id="PF01951"/>
    </source>
</evidence>
<protein>
    <submittedName>
        <fullName evidence="7">Archease</fullName>
    </submittedName>
</protein>
<evidence type="ECO:0000313" key="7">
    <source>
        <dbReference type="EMBL" id="KRV47693.1"/>
    </source>
</evidence>
<evidence type="ECO:0000256" key="1">
    <source>
        <dbReference type="ARBA" id="ARBA00007963"/>
    </source>
</evidence>
<evidence type="ECO:0000256" key="2">
    <source>
        <dbReference type="ARBA" id="ARBA00022694"/>
    </source>
</evidence>
<accession>A0A0T6LNJ4</accession>
<evidence type="ECO:0000313" key="8">
    <source>
        <dbReference type="Proteomes" id="UP000050867"/>
    </source>
</evidence>
<feature type="region of interest" description="Disordered" evidence="5">
    <location>
        <begin position="1"/>
        <end position="51"/>
    </location>
</feature>
<dbReference type="EMBL" id="LLZU01000035">
    <property type="protein sequence ID" value="KRV47693.1"/>
    <property type="molecule type" value="Genomic_DNA"/>
</dbReference>
<dbReference type="Gene3D" id="3.55.10.10">
    <property type="entry name" value="Archease domain"/>
    <property type="match status" value="1"/>
</dbReference>
<keyword evidence="8" id="KW-1185">Reference proteome</keyword>
<feature type="domain" description="Archease" evidence="6">
    <location>
        <begin position="50"/>
        <end position="180"/>
    </location>
</feature>
<name>A0A0T6LNJ4_WENVI</name>
<dbReference type="SUPFAM" id="SSF69819">
    <property type="entry name" value="MTH1598-like"/>
    <property type="match status" value="1"/>
</dbReference>
<dbReference type="Pfam" id="PF01951">
    <property type="entry name" value="Archease"/>
    <property type="match status" value="1"/>
</dbReference>
<keyword evidence="4" id="KW-0106">Calcium</keyword>
<proteinExistence type="inferred from homology"/>
<evidence type="ECO:0000256" key="3">
    <source>
        <dbReference type="ARBA" id="ARBA00022723"/>
    </source>
</evidence>
<dbReference type="InterPro" id="IPR036820">
    <property type="entry name" value="Archease_dom_sf"/>
</dbReference>
<comment type="similarity">
    <text evidence="1">Belongs to the archease family.</text>
</comment>
<dbReference type="GO" id="GO:0008033">
    <property type="term" value="P:tRNA processing"/>
    <property type="evidence" value="ECO:0007669"/>
    <property type="project" value="UniProtKB-KW"/>
</dbReference>
<sequence length="180" mass="18713">MRDRGHGADGGWGAVVGEPGSLRYGPDDEPAGRSGCGEESAGRSGRGHRAVPHTADIRVEAWAEGREQCLVEAVLGLVESFAETSGTHPTAVERVRVEQGSDDDLLAGLLDEVIFRLDVHGQVPVDVEVEAVGGGLDVRLAVVDVGSVAITGAAPKAVSFHELRLEQGPCGWTGEATVDV</sequence>
<evidence type="ECO:0000256" key="5">
    <source>
        <dbReference type="SAM" id="MobiDB-lite"/>
    </source>
</evidence>
<evidence type="ECO:0000256" key="4">
    <source>
        <dbReference type="ARBA" id="ARBA00022837"/>
    </source>
</evidence>
<dbReference type="GO" id="GO:0046872">
    <property type="term" value="F:metal ion binding"/>
    <property type="evidence" value="ECO:0007669"/>
    <property type="project" value="UniProtKB-KW"/>
</dbReference>
<dbReference type="AlphaFoldDB" id="A0A0T6LNJ4"/>
<organism evidence="7 8">
    <name type="scientific">Wenjunlia vitaminophila</name>
    <name type="common">Streptomyces vitaminophilus</name>
    <dbReference type="NCBI Taxonomy" id="76728"/>
    <lineage>
        <taxon>Bacteria</taxon>
        <taxon>Bacillati</taxon>
        <taxon>Actinomycetota</taxon>
        <taxon>Actinomycetes</taxon>
        <taxon>Kitasatosporales</taxon>
        <taxon>Streptomycetaceae</taxon>
        <taxon>Wenjunlia</taxon>
    </lineage>
</organism>
<reference evidence="7 8" key="1">
    <citation type="submission" date="2015-10" db="EMBL/GenBank/DDBJ databases">
        <title>Draft genome sequence of pyrrolomycin-producing Streptomyces vitaminophilus.</title>
        <authorList>
            <person name="Graham D.E."/>
            <person name="Mahan K.M."/>
            <person name="Klingeman D.M."/>
            <person name="Hettich R.L."/>
            <person name="Parry R.J."/>
        </authorList>
    </citation>
    <scope>NUCLEOTIDE SEQUENCE [LARGE SCALE GENOMIC DNA]</scope>
    <source>
        <strain evidence="7 8">ATCC 31673</strain>
    </source>
</reference>
<dbReference type="STRING" id="76728.AQ490_04710"/>
<dbReference type="InterPro" id="IPR023572">
    <property type="entry name" value="Archease_dom"/>
</dbReference>
<gene>
    <name evidence="7" type="ORF">AQ490_04710</name>
</gene>
<comment type="caution">
    <text evidence="7">The sequence shown here is derived from an EMBL/GenBank/DDBJ whole genome shotgun (WGS) entry which is preliminary data.</text>
</comment>
<dbReference type="eggNOG" id="COG1371">
    <property type="taxonomic scope" value="Bacteria"/>
</dbReference>
<keyword evidence="2" id="KW-0819">tRNA processing</keyword>
<dbReference type="Proteomes" id="UP000050867">
    <property type="component" value="Unassembled WGS sequence"/>
</dbReference>